<organism evidence="10">
    <name type="scientific">marine metagenome</name>
    <dbReference type="NCBI Taxonomy" id="408172"/>
    <lineage>
        <taxon>unclassified sequences</taxon>
        <taxon>metagenomes</taxon>
        <taxon>ecological metagenomes</taxon>
    </lineage>
</organism>
<keyword evidence="7" id="KW-0460">Magnesium</keyword>
<dbReference type="GO" id="GO:0046872">
    <property type="term" value="F:metal ion binding"/>
    <property type="evidence" value="ECO:0007669"/>
    <property type="project" value="UniProtKB-KW"/>
</dbReference>
<evidence type="ECO:0000256" key="7">
    <source>
        <dbReference type="ARBA" id="ARBA00022842"/>
    </source>
</evidence>
<evidence type="ECO:0000259" key="9">
    <source>
        <dbReference type="Pfam" id="PF00483"/>
    </source>
</evidence>
<dbReference type="SUPFAM" id="SSF53448">
    <property type="entry name" value="Nucleotide-diphospho-sugar transferases"/>
    <property type="match status" value="1"/>
</dbReference>
<name>A0A381V2P9_9ZZZZ</name>
<dbReference type="AlphaFoldDB" id="A0A381V2P9"/>
<dbReference type="PANTHER" id="PTHR43532:SF1">
    <property type="entry name" value="GLUCOSE-1-PHOSPHATE THYMIDYLYLTRANSFERASE 1"/>
    <property type="match status" value="1"/>
</dbReference>
<evidence type="ECO:0000313" key="10">
    <source>
        <dbReference type="EMBL" id="SVA33523.1"/>
    </source>
</evidence>
<dbReference type="Pfam" id="PF00483">
    <property type="entry name" value="NTP_transferase"/>
    <property type="match status" value="1"/>
</dbReference>
<proteinExistence type="inferred from homology"/>
<protein>
    <recommendedName>
        <fullName evidence="3">glucose-1-phosphate thymidylyltransferase</fullName>
        <ecNumber evidence="3">2.7.7.24</ecNumber>
    </recommendedName>
</protein>
<evidence type="ECO:0000256" key="1">
    <source>
        <dbReference type="ARBA" id="ARBA00001946"/>
    </source>
</evidence>
<evidence type="ECO:0000256" key="5">
    <source>
        <dbReference type="ARBA" id="ARBA00022695"/>
    </source>
</evidence>
<evidence type="ECO:0000256" key="3">
    <source>
        <dbReference type="ARBA" id="ARBA00012461"/>
    </source>
</evidence>
<dbReference type="InterPro" id="IPR029044">
    <property type="entry name" value="Nucleotide-diphossugar_trans"/>
</dbReference>
<evidence type="ECO:0000256" key="8">
    <source>
        <dbReference type="ARBA" id="ARBA00049336"/>
    </source>
</evidence>
<feature type="domain" description="Nucleotidyl transferase" evidence="9">
    <location>
        <begin position="5"/>
        <end position="241"/>
    </location>
</feature>
<dbReference type="PANTHER" id="PTHR43532">
    <property type="entry name" value="GLUCOSE-1-PHOSPHATE THYMIDYLYLTRANSFERASE"/>
    <property type="match status" value="1"/>
</dbReference>
<evidence type="ECO:0000256" key="6">
    <source>
        <dbReference type="ARBA" id="ARBA00022723"/>
    </source>
</evidence>
<dbReference type="Gene3D" id="3.90.550.10">
    <property type="entry name" value="Spore Coat Polysaccharide Biosynthesis Protein SpsA, Chain A"/>
    <property type="match status" value="1"/>
</dbReference>
<gene>
    <name evidence="10" type="ORF">METZ01_LOCUS86377</name>
</gene>
<dbReference type="EC" id="2.7.7.24" evidence="3"/>
<sequence>MRYKKGIILAAGRGTRLAPITKATSKPLLPIFDKPTIYYALSTLMIAGVKQVLFVSRNEDLKSFKKIFGNGKQLGMKFSFTVQKKPIGIPDAMLVGSRFIGKDPFILALADNIFVGKSFKKTLLSIQKLKSGAALVSTKSNNPSKSGVIETNKKGDIKSIVEKPKKPKSKNIITGLYFYDKNSIQYAKELKPSKRGELEIVDIHQNYLKENQLKVFPLKNDVKWFDTGDAQEMLIASNFISKYQNQRRSLIGSIELIALQNKWISKKQFGKLIKNIPNSDYKDSLKKKLK</sequence>
<evidence type="ECO:0000256" key="4">
    <source>
        <dbReference type="ARBA" id="ARBA00022679"/>
    </source>
</evidence>
<dbReference type="EMBL" id="UINC01007473">
    <property type="protein sequence ID" value="SVA33523.1"/>
    <property type="molecule type" value="Genomic_DNA"/>
</dbReference>
<evidence type="ECO:0000256" key="2">
    <source>
        <dbReference type="ARBA" id="ARBA00010480"/>
    </source>
</evidence>
<dbReference type="InterPro" id="IPR005835">
    <property type="entry name" value="NTP_transferase_dom"/>
</dbReference>
<keyword evidence="4" id="KW-0808">Transferase</keyword>
<reference evidence="10" key="1">
    <citation type="submission" date="2018-05" db="EMBL/GenBank/DDBJ databases">
        <authorList>
            <person name="Lanie J.A."/>
            <person name="Ng W.-L."/>
            <person name="Kazmierczak K.M."/>
            <person name="Andrzejewski T.M."/>
            <person name="Davidsen T.M."/>
            <person name="Wayne K.J."/>
            <person name="Tettelin H."/>
            <person name="Glass J.I."/>
            <person name="Rusch D."/>
            <person name="Podicherti R."/>
            <person name="Tsui H.-C.T."/>
            <person name="Winkler M.E."/>
        </authorList>
    </citation>
    <scope>NUCLEOTIDE SEQUENCE</scope>
</reference>
<comment type="catalytic activity">
    <reaction evidence="8">
        <text>dTTP + alpha-D-glucose 1-phosphate + H(+) = dTDP-alpha-D-glucose + diphosphate</text>
        <dbReference type="Rhea" id="RHEA:15225"/>
        <dbReference type="ChEBI" id="CHEBI:15378"/>
        <dbReference type="ChEBI" id="CHEBI:33019"/>
        <dbReference type="ChEBI" id="CHEBI:37568"/>
        <dbReference type="ChEBI" id="CHEBI:57477"/>
        <dbReference type="ChEBI" id="CHEBI:58601"/>
        <dbReference type="EC" id="2.7.7.24"/>
    </reaction>
</comment>
<keyword evidence="6" id="KW-0479">Metal-binding</keyword>
<comment type="similarity">
    <text evidence="2">Belongs to the glucose-1-phosphate thymidylyltransferase family.</text>
</comment>
<keyword evidence="5" id="KW-0548">Nucleotidyltransferase</keyword>
<comment type="cofactor">
    <cofactor evidence="1">
        <name>Mg(2+)</name>
        <dbReference type="ChEBI" id="CHEBI:18420"/>
    </cofactor>
</comment>
<accession>A0A381V2P9</accession>
<dbReference type="InterPro" id="IPR005907">
    <property type="entry name" value="G1P_thy_trans_s"/>
</dbReference>
<dbReference type="GO" id="GO:0008879">
    <property type="term" value="F:glucose-1-phosphate thymidylyltransferase activity"/>
    <property type="evidence" value="ECO:0007669"/>
    <property type="project" value="UniProtKB-EC"/>
</dbReference>